<sequence>MLTLYKVSGIILSKSTKGGATLDIHRQGRTNALLPDTAAVRVYLSCVLHRLSGGAAEFYLIAVCVRE</sequence>
<dbReference type="AlphaFoldDB" id="A0A645BSU0"/>
<gene>
    <name evidence="1" type="ORF">SDC9_115422</name>
</gene>
<dbReference type="EMBL" id="VSSQ01022284">
    <property type="protein sequence ID" value="MPM68489.1"/>
    <property type="molecule type" value="Genomic_DNA"/>
</dbReference>
<organism evidence="1">
    <name type="scientific">bioreactor metagenome</name>
    <dbReference type="NCBI Taxonomy" id="1076179"/>
    <lineage>
        <taxon>unclassified sequences</taxon>
        <taxon>metagenomes</taxon>
        <taxon>ecological metagenomes</taxon>
    </lineage>
</organism>
<protein>
    <submittedName>
        <fullName evidence="1">Uncharacterized protein</fullName>
    </submittedName>
</protein>
<reference evidence="1" key="1">
    <citation type="submission" date="2019-08" db="EMBL/GenBank/DDBJ databases">
        <authorList>
            <person name="Kucharzyk K."/>
            <person name="Murdoch R.W."/>
            <person name="Higgins S."/>
            <person name="Loffler F."/>
        </authorList>
    </citation>
    <scope>NUCLEOTIDE SEQUENCE</scope>
</reference>
<name>A0A645BSU0_9ZZZZ</name>
<evidence type="ECO:0000313" key="1">
    <source>
        <dbReference type="EMBL" id="MPM68489.1"/>
    </source>
</evidence>
<proteinExistence type="predicted"/>
<comment type="caution">
    <text evidence="1">The sequence shown here is derived from an EMBL/GenBank/DDBJ whole genome shotgun (WGS) entry which is preliminary data.</text>
</comment>
<accession>A0A645BSU0</accession>